<feature type="signal peptide" evidence="1">
    <location>
        <begin position="1"/>
        <end position="20"/>
    </location>
</feature>
<dbReference type="InterPro" id="IPR038765">
    <property type="entry name" value="Papain-like_cys_pep_sf"/>
</dbReference>
<proteinExistence type="predicted"/>
<gene>
    <name evidence="2" type="ORF">K7X08_015449</name>
</gene>
<comment type="caution">
    <text evidence="2">The sequence shown here is derived from an EMBL/GenBank/DDBJ whole genome shotgun (WGS) entry which is preliminary data.</text>
</comment>
<feature type="chain" id="PRO_5040316635" evidence="1">
    <location>
        <begin position="21"/>
        <end position="119"/>
    </location>
</feature>
<dbReference type="AlphaFoldDB" id="A0A9Q1QUJ9"/>
<accession>A0A9Q1QUJ9</accession>
<dbReference type="Proteomes" id="UP001152561">
    <property type="component" value="Unassembled WGS sequence"/>
</dbReference>
<organism evidence="2 3">
    <name type="scientific">Anisodus acutangulus</name>
    <dbReference type="NCBI Taxonomy" id="402998"/>
    <lineage>
        <taxon>Eukaryota</taxon>
        <taxon>Viridiplantae</taxon>
        <taxon>Streptophyta</taxon>
        <taxon>Embryophyta</taxon>
        <taxon>Tracheophyta</taxon>
        <taxon>Spermatophyta</taxon>
        <taxon>Magnoliopsida</taxon>
        <taxon>eudicotyledons</taxon>
        <taxon>Gunneridae</taxon>
        <taxon>Pentapetalae</taxon>
        <taxon>asterids</taxon>
        <taxon>lamiids</taxon>
        <taxon>Solanales</taxon>
        <taxon>Solanaceae</taxon>
        <taxon>Solanoideae</taxon>
        <taxon>Hyoscyameae</taxon>
        <taxon>Anisodus</taxon>
    </lineage>
</organism>
<protein>
    <submittedName>
        <fullName evidence="2">Uncharacterized protein</fullName>
    </submittedName>
</protein>
<dbReference type="SUPFAM" id="SSF54001">
    <property type="entry name" value="Cysteine proteinases"/>
    <property type="match status" value="1"/>
</dbReference>
<evidence type="ECO:0000313" key="3">
    <source>
        <dbReference type="Proteomes" id="UP001152561"/>
    </source>
</evidence>
<keyword evidence="3" id="KW-1185">Reference proteome</keyword>
<sequence length="119" mass="13948">MPSITLALAQLLLCRFWARGFISLERRKDATSTRLLPQEAPLQPGGTECGYCVMRFMKELMLDSTLMTNNFYVKHMYSQEELDDIRDEWGLHFLKILVETEVVWIFYEELSDGDDTNEM</sequence>
<dbReference type="OrthoDB" id="1869436at2759"/>
<dbReference type="EMBL" id="JAJAGQ010000023">
    <property type="protein sequence ID" value="KAJ8527998.1"/>
    <property type="molecule type" value="Genomic_DNA"/>
</dbReference>
<name>A0A9Q1QUJ9_9SOLA</name>
<keyword evidence="1" id="KW-0732">Signal</keyword>
<evidence type="ECO:0000313" key="2">
    <source>
        <dbReference type="EMBL" id="KAJ8527998.1"/>
    </source>
</evidence>
<reference evidence="3" key="1">
    <citation type="journal article" date="2023" name="Proc. Natl. Acad. Sci. U.S.A.">
        <title>Genomic and structural basis for evolution of tropane alkaloid biosynthesis.</title>
        <authorList>
            <person name="Wanga Y.-J."/>
            <person name="Taina T."/>
            <person name="Yua J.-Y."/>
            <person name="Lia J."/>
            <person name="Xua B."/>
            <person name="Chenc J."/>
            <person name="D'Auriad J.C."/>
            <person name="Huanga J.-P."/>
            <person name="Huanga S.-X."/>
        </authorList>
    </citation>
    <scope>NUCLEOTIDE SEQUENCE [LARGE SCALE GENOMIC DNA]</scope>
    <source>
        <strain evidence="3">cv. KIB-2019</strain>
    </source>
</reference>
<evidence type="ECO:0000256" key="1">
    <source>
        <dbReference type="SAM" id="SignalP"/>
    </source>
</evidence>